<dbReference type="Proteomes" id="UP000887565">
    <property type="component" value="Unplaced"/>
</dbReference>
<dbReference type="PANTHER" id="PTHR19964">
    <property type="entry name" value="MULTIPLE PDZ DOMAIN PROTEIN"/>
    <property type="match status" value="1"/>
</dbReference>
<protein>
    <submittedName>
        <fullName evidence="4">PDZ domain-containing protein</fullName>
    </submittedName>
</protein>
<dbReference type="PROSITE" id="PS50106">
    <property type="entry name" value="PDZ"/>
    <property type="match status" value="2"/>
</dbReference>
<feature type="domain" description="PDZ" evidence="2">
    <location>
        <begin position="37"/>
        <end position="131"/>
    </location>
</feature>
<dbReference type="InterPro" id="IPR036034">
    <property type="entry name" value="PDZ_sf"/>
</dbReference>
<dbReference type="PANTHER" id="PTHR19964:SF93">
    <property type="entry name" value="INACTIVATION-NO-AFTER-POTENTIAL D PROTEIN"/>
    <property type="match status" value="1"/>
</dbReference>
<dbReference type="SMART" id="SM00228">
    <property type="entry name" value="PDZ"/>
    <property type="match status" value="2"/>
</dbReference>
<dbReference type="SUPFAM" id="SSF50156">
    <property type="entry name" value="PDZ domain-like"/>
    <property type="match status" value="2"/>
</dbReference>
<proteinExistence type="predicted"/>
<evidence type="ECO:0000259" key="2">
    <source>
        <dbReference type="PROSITE" id="PS50106"/>
    </source>
</evidence>
<evidence type="ECO:0000256" key="1">
    <source>
        <dbReference type="SAM" id="MobiDB-lite"/>
    </source>
</evidence>
<dbReference type="WBParaSite" id="nRc.2.0.1.t06833-RA">
    <property type="protein sequence ID" value="nRc.2.0.1.t06833-RA"/>
    <property type="gene ID" value="nRc.2.0.1.g06833"/>
</dbReference>
<evidence type="ECO:0000313" key="4">
    <source>
        <dbReference type="WBParaSite" id="nRc.2.0.1.t06833-RA"/>
    </source>
</evidence>
<organism evidence="3 4">
    <name type="scientific">Romanomermis culicivorax</name>
    <name type="common">Nematode worm</name>
    <dbReference type="NCBI Taxonomy" id="13658"/>
    <lineage>
        <taxon>Eukaryota</taxon>
        <taxon>Metazoa</taxon>
        <taxon>Ecdysozoa</taxon>
        <taxon>Nematoda</taxon>
        <taxon>Enoplea</taxon>
        <taxon>Dorylaimia</taxon>
        <taxon>Mermithida</taxon>
        <taxon>Mermithoidea</taxon>
        <taxon>Mermithidae</taxon>
        <taxon>Romanomermis</taxon>
    </lineage>
</organism>
<feature type="region of interest" description="Disordered" evidence="1">
    <location>
        <begin position="154"/>
        <end position="198"/>
    </location>
</feature>
<keyword evidence="3" id="KW-1185">Reference proteome</keyword>
<dbReference type="Pfam" id="PF00595">
    <property type="entry name" value="PDZ"/>
    <property type="match status" value="1"/>
</dbReference>
<reference evidence="4" key="1">
    <citation type="submission" date="2022-11" db="UniProtKB">
        <authorList>
            <consortium name="WormBaseParasite"/>
        </authorList>
    </citation>
    <scope>IDENTIFICATION</scope>
</reference>
<accession>A0A915HZG6</accession>
<feature type="compositionally biased region" description="Low complexity" evidence="1">
    <location>
        <begin position="431"/>
        <end position="440"/>
    </location>
</feature>
<dbReference type="AlphaFoldDB" id="A0A915HZG6"/>
<dbReference type="InterPro" id="IPR001478">
    <property type="entry name" value="PDZ"/>
</dbReference>
<feature type="region of interest" description="Disordered" evidence="1">
    <location>
        <begin position="431"/>
        <end position="450"/>
    </location>
</feature>
<dbReference type="Gene3D" id="2.30.42.10">
    <property type="match status" value="2"/>
</dbReference>
<feature type="compositionally biased region" description="Low complexity" evidence="1">
    <location>
        <begin position="171"/>
        <end position="181"/>
    </location>
</feature>
<dbReference type="CDD" id="cd06671">
    <property type="entry name" value="PDZ7_MUPP1-PD6_PATJ-like"/>
    <property type="match status" value="1"/>
</dbReference>
<name>A0A915HZG6_ROMCU</name>
<sequence length="560" mass="60173">SATSTVINVATATANIAATATTTPATVRSKYWGEPRTIELNREMGKSLGISIVGGKVEVCKGAPGTGSTVSGIFIKNVIVNSPAGKCGVLNMGDRIINVNGVDLCDATHEQAVEIIRNASNPVKFTVQSLHSSPLLIDQKRVKLKAEKHSPHVSSSVDVWGANGDEREGFSSSENQESKSSVMVKTCPETNGPLSGNACRPSKNVDYWSADGSRLRLDSRSAGSLSKDASDAEIEDRFGYTRGKAIRKYVDLEGDVLLVEVEKGHQGLGLSLAGHRDRTKLSVFIVDISPEHCESYGDRIQVGDEILEVSAVYDEVDLKRRNAFQDMAVRPTVEQTGPGNRKKLTWDSTMTSTPKVTFRTMSLSASGSPTSSTAALIGGGSGGEFPIPSTSSLVENAPLVTASKVDSTRQTIPAVSIGCLQITNAIEDSPPLKSPLQSQPIAKSATSSNSLPRRVKVRKGASGFGITITDGTTSDNIKGVFVTHLSPELPIAQTAFTSLLHPDLGMVKYYSMHCRVTSELKLRSYLEWYSEALKKTQRSECVKSREKIEPQSTYFESKIE</sequence>
<evidence type="ECO:0000313" key="3">
    <source>
        <dbReference type="Proteomes" id="UP000887565"/>
    </source>
</evidence>
<feature type="domain" description="PDZ" evidence="2">
    <location>
        <begin position="258"/>
        <end position="310"/>
    </location>
</feature>
<dbReference type="InterPro" id="IPR051342">
    <property type="entry name" value="PDZ_scaffold"/>
</dbReference>